<feature type="region of interest" description="Disordered" evidence="1">
    <location>
        <begin position="1204"/>
        <end position="1239"/>
    </location>
</feature>
<reference evidence="2" key="1">
    <citation type="submission" date="2022-10" db="EMBL/GenBank/DDBJ databases">
        <authorList>
            <person name="Chen Y."/>
            <person name="Dougan E. K."/>
            <person name="Chan C."/>
            <person name="Rhodes N."/>
            <person name="Thang M."/>
        </authorList>
    </citation>
    <scope>NUCLEOTIDE SEQUENCE</scope>
</reference>
<feature type="compositionally biased region" description="Polar residues" evidence="1">
    <location>
        <begin position="1263"/>
        <end position="1272"/>
    </location>
</feature>
<keyword evidence="4" id="KW-0547">Nucleotide-binding</keyword>
<proteinExistence type="predicted"/>
<keyword evidence="4" id="KW-0378">Hydrolase</keyword>
<sequence>MTQDKPAVRQELVDQCNSLGLKKTGNMDVLKYRIADHFGREIEDQLNLETFPKNPETDLKNLETAPKSEAEPPLPPPPDPPKEPEEAPADAPEGGEGQSGEQPEPFVFGRQSFAIPGGGEDNTAFFTDAKDGPALKDTNRENQAELVQAGTDGIIPVATLVKVLDGFKGIEDGEKQVAFLLAGDLMVSRPKIHRKLIARVIMGPAAMFTLHTISDDIAAHPMYHLWGVLLEKDNDIDLPQFLQQAYADVDDELFVGRVVPGQPSTLTCSSDWTDESFLSFGKEVKVSVVTKGKYSVLRGGFRYLPDDKRGCKRKGEVEQFAAGVASKRIALAEDESKTGIAIAQQRTGAGKRKCESLEEKLGKLCQEIAELEPRVALLAQFTAQLARLPEVFRNQDISALELAAKVEGTVDDYIRDEFIPRWATHAEEDQLQGDSSHVAEFGHIPMPSAVLVKAAYFVEKEVADELGAKKKNTRPSSRTTLTFGSAWTRRNQINRVRQGVKKPKKIRGEESSLPEVKKAAQRLTIFEKLQIVDYSDKLIEWAQQLNPEPTSSRNKKTKPAREYIRGLNLQAKCKEHFGAKLGGIKVCVLRQQCTDQKWRLLTEKQQKSFYQLPDAVKLSLGLDSIKGYKALGPKELQKRLEASKALPRLNIPTPVLEELEATMQEFSLGNSVVCQRRDVVLLRDHHEQASQRIQREAAIEQVQQHNLKVQDEMTKAGVHQKHIKKSLLPIPEKCPENAGRRFCRRWLTAFNWRRASRNTSGQYLEWSDCRLQAARKQVHDHIANDKVHKYLILNLDQVWRQALRFSKHQYMKGPQREKQHGHLVSRADFFGGSRQSVTAVTSVWSDGTRGPLGLCIPESFLKDSYVEELNQKYSGEMFVFSSESRGHFMVAGTFLTLCHGLLSSAFEKQRKKYSLDHSVPGLVLADAWSGFHAFRDGTDTARQAWSKSANVLLPDLQAGYSEMAIKASGQPERPKPFNKGLPERTLQAWRSVSEAQLTAHSCTLNSHVMPQKAFQASWQATGYFDDAHFEGGVRMSHEDACRTLDETGMLQAFQLPSDRVGEEMQGNRWYWPVEIDGRLAALPSLLAVIVERLVCHHRRLRKVLWEKQPADWESKLAKTNKKIQTIVYDKKHATIAKSSWVKRATQMMKGKLEFVEGTRKNNHFELIRVEFEVSNEADPAGEGTCVTAGAQRNGFDILREAYAGDDESDADSEDEAEKGENDEDADGDGNAEEEEEGHGGMVMPADVLAANMAEGLGEDGESSSHGVESDASSGLEDAGSDSDNESEDPKQDDESEKPGGDLGKAAGGGASHLAKPKLYDQSPEWTQLCLIEAERNVTLVRLPELAGCGISRHPAKSFWSALCARALFKERGNITGELEVMDTLARAYIRKGESREGLRVAEDYLAAAKKARDKPAE</sequence>
<comment type="caution">
    <text evidence="2">The sequence shown here is derived from an EMBL/GenBank/DDBJ whole genome shotgun (WGS) entry which is preliminary data.</text>
</comment>
<dbReference type="EMBL" id="CAMXCT020002710">
    <property type="protein sequence ID" value="CAL1153357.1"/>
    <property type="molecule type" value="Genomic_DNA"/>
</dbReference>
<dbReference type="EMBL" id="CAMXCT030002710">
    <property type="protein sequence ID" value="CAL4787294.1"/>
    <property type="molecule type" value="Genomic_DNA"/>
</dbReference>
<feature type="non-terminal residue" evidence="2">
    <location>
        <position position="1417"/>
    </location>
</feature>
<organism evidence="2">
    <name type="scientific">Cladocopium goreaui</name>
    <dbReference type="NCBI Taxonomy" id="2562237"/>
    <lineage>
        <taxon>Eukaryota</taxon>
        <taxon>Sar</taxon>
        <taxon>Alveolata</taxon>
        <taxon>Dinophyceae</taxon>
        <taxon>Suessiales</taxon>
        <taxon>Symbiodiniaceae</taxon>
        <taxon>Cladocopium</taxon>
    </lineage>
</organism>
<evidence type="ECO:0000313" key="2">
    <source>
        <dbReference type="EMBL" id="CAI3999982.1"/>
    </source>
</evidence>
<dbReference type="GO" id="GO:0004386">
    <property type="term" value="F:helicase activity"/>
    <property type="evidence" value="ECO:0007669"/>
    <property type="project" value="UniProtKB-KW"/>
</dbReference>
<keyword evidence="4" id="KW-0347">Helicase</keyword>
<feature type="compositionally biased region" description="Acidic residues" evidence="1">
    <location>
        <begin position="1278"/>
        <end position="1295"/>
    </location>
</feature>
<feature type="region of interest" description="Disordered" evidence="1">
    <location>
        <begin position="1256"/>
        <end position="1318"/>
    </location>
</feature>
<keyword evidence="4" id="KW-0067">ATP-binding</keyword>
<feature type="region of interest" description="Disordered" evidence="1">
    <location>
        <begin position="47"/>
        <end position="113"/>
    </location>
</feature>
<dbReference type="Proteomes" id="UP001152797">
    <property type="component" value="Unassembled WGS sequence"/>
</dbReference>
<reference evidence="3" key="2">
    <citation type="submission" date="2024-04" db="EMBL/GenBank/DDBJ databases">
        <authorList>
            <person name="Chen Y."/>
            <person name="Shah S."/>
            <person name="Dougan E. K."/>
            <person name="Thang M."/>
            <person name="Chan C."/>
        </authorList>
    </citation>
    <scope>NUCLEOTIDE SEQUENCE [LARGE SCALE GENOMIC DNA]</scope>
</reference>
<evidence type="ECO:0000256" key="1">
    <source>
        <dbReference type="SAM" id="MobiDB-lite"/>
    </source>
</evidence>
<keyword evidence="5" id="KW-1185">Reference proteome</keyword>
<feature type="compositionally biased region" description="Basic and acidic residues" evidence="1">
    <location>
        <begin position="55"/>
        <end position="70"/>
    </location>
</feature>
<protein>
    <submittedName>
        <fullName evidence="4">ATP-dependent DNA helicase</fullName>
    </submittedName>
</protein>
<feature type="compositionally biased region" description="Gly residues" evidence="1">
    <location>
        <begin position="1300"/>
        <end position="1310"/>
    </location>
</feature>
<feature type="compositionally biased region" description="Acidic residues" evidence="1">
    <location>
        <begin position="1204"/>
        <end position="1236"/>
    </location>
</feature>
<gene>
    <name evidence="2" type="ORF">C1SCF055_LOCUS26138</name>
</gene>
<dbReference type="EMBL" id="CAMXCT010002710">
    <property type="protein sequence ID" value="CAI3999982.1"/>
    <property type="molecule type" value="Genomic_DNA"/>
</dbReference>
<name>A0A9P1G7E0_9DINO</name>
<evidence type="ECO:0000313" key="3">
    <source>
        <dbReference type="EMBL" id="CAL1153357.1"/>
    </source>
</evidence>
<accession>A0A9P1G7E0</accession>
<evidence type="ECO:0000313" key="5">
    <source>
        <dbReference type="Proteomes" id="UP001152797"/>
    </source>
</evidence>
<evidence type="ECO:0000313" key="4">
    <source>
        <dbReference type="EMBL" id="CAL4787294.1"/>
    </source>
</evidence>